<dbReference type="NCBIfam" id="TIGR01445">
    <property type="entry name" value="intein_Nterm"/>
    <property type="match status" value="1"/>
</dbReference>
<dbReference type="InterPro" id="IPR003587">
    <property type="entry name" value="Hint_dom_N"/>
</dbReference>
<evidence type="ECO:0000256" key="8">
    <source>
        <dbReference type="ARBA" id="ARBA00023211"/>
    </source>
</evidence>
<evidence type="ECO:0000256" key="5">
    <source>
        <dbReference type="ARBA" id="ARBA00022759"/>
    </source>
</evidence>
<dbReference type="SUPFAM" id="SSF103365">
    <property type="entry name" value="Hypothetical protein PH1602"/>
    <property type="match status" value="1"/>
</dbReference>
<comment type="cofactor">
    <cofactor evidence="10">
        <name>Mn(2+)</name>
        <dbReference type="ChEBI" id="CHEBI:29035"/>
    </cofactor>
    <text evidence="10">Binds 2 manganese ions per subunit.</text>
</comment>
<evidence type="ECO:0000256" key="7">
    <source>
        <dbReference type="ARBA" id="ARBA00023134"/>
    </source>
</evidence>
<dbReference type="GO" id="GO:0170057">
    <property type="term" value="F:RNA ligase (GTP) activity"/>
    <property type="evidence" value="ECO:0007669"/>
    <property type="project" value="UniProtKB-EC"/>
</dbReference>
<dbReference type="PROSITE" id="PS01288">
    <property type="entry name" value="UPF0027"/>
    <property type="match status" value="1"/>
</dbReference>
<dbReference type="GO" id="GO:0016539">
    <property type="term" value="P:intein-mediated protein splicing"/>
    <property type="evidence" value="ECO:0007669"/>
    <property type="project" value="InterPro"/>
</dbReference>
<evidence type="ECO:0000313" key="12">
    <source>
        <dbReference type="EMBL" id="PIY31788.1"/>
    </source>
</evidence>
<dbReference type="Gene3D" id="3.90.1860.10">
    <property type="entry name" value="tRNA-splicing ligase RtcB"/>
    <property type="match status" value="1"/>
</dbReference>
<comment type="caution">
    <text evidence="12">The sequence shown here is derived from an EMBL/GenBank/DDBJ whole genome shotgun (WGS) entry which is preliminary data.</text>
</comment>
<dbReference type="GO" id="GO:0042245">
    <property type="term" value="P:RNA repair"/>
    <property type="evidence" value="ECO:0007669"/>
    <property type="project" value="UniProtKB-KW"/>
</dbReference>
<dbReference type="GO" id="GO:0003972">
    <property type="term" value="F:RNA ligase (ATP) activity"/>
    <property type="evidence" value="ECO:0007669"/>
    <property type="project" value="TreeGrafter"/>
</dbReference>
<dbReference type="PANTHER" id="PTHR11118:SF1">
    <property type="entry name" value="RNA-SPLICING LIGASE RTCB HOMOLOG"/>
    <property type="match status" value="1"/>
</dbReference>
<dbReference type="InterPro" id="IPR006141">
    <property type="entry name" value="Intein_N"/>
</dbReference>
<evidence type="ECO:0000256" key="4">
    <source>
        <dbReference type="ARBA" id="ARBA00022741"/>
    </source>
</evidence>
<sequence>MKESWDGPLNKIDDYRWEIPKSYNSGMRVPGLIYASSNLLEKIRQDQALEQVANVAFLPGIVGHSLAMPDIHWGYGFCVGGVAATTLDNGIISPGGIGFDINCLSSDALILHPLGYTLKIKEFEKIWLEEKISCFDFEKEDLINSKIINFFKKFPDNEVYKITTKTGKTITATEDHPFYTKDGMIPLNKLKVGDELAIYPFEGVPYEESSSEIILNEEKIKELLLKLGKGNNGNGLNQILSHLKKRGLLPLRYNSPQLPYILKIMGYVFGDGNIHFANKKGKGATSFYGKSEDLEEIKRDITHIGYNCSRVYSRTRDHKIDTLYG</sequence>
<evidence type="ECO:0000256" key="1">
    <source>
        <dbReference type="ARBA" id="ARBA00012726"/>
    </source>
</evidence>
<keyword evidence="5" id="KW-0255">Endonuclease</keyword>
<dbReference type="EC" id="6.5.1.8" evidence="1"/>
<keyword evidence="4" id="KW-0547">Nucleotide-binding</keyword>
<dbReference type="EMBL" id="PFKO01000298">
    <property type="protein sequence ID" value="PIY31788.1"/>
    <property type="molecule type" value="Genomic_DNA"/>
</dbReference>
<dbReference type="GO" id="GO:0006396">
    <property type="term" value="P:RNA processing"/>
    <property type="evidence" value="ECO:0007669"/>
    <property type="project" value="InterPro"/>
</dbReference>
<dbReference type="AlphaFoldDB" id="A0A2M7PMF5"/>
<evidence type="ECO:0000256" key="3">
    <source>
        <dbReference type="ARBA" id="ARBA00022723"/>
    </source>
</evidence>
<dbReference type="RefSeq" id="WP_406608089.1">
    <property type="nucleotide sequence ID" value="NZ_PFKO01000298.1"/>
</dbReference>
<dbReference type="GO" id="GO:0046872">
    <property type="term" value="F:metal ion binding"/>
    <property type="evidence" value="ECO:0007669"/>
    <property type="project" value="UniProtKB-KW"/>
</dbReference>
<keyword evidence="5" id="KW-0378">Hydrolase</keyword>
<evidence type="ECO:0000259" key="11">
    <source>
        <dbReference type="SMART" id="SM00306"/>
    </source>
</evidence>
<protein>
    <recommendedName>
        <fullName evidence="1">3'-phosphate/5'-hydroxy nucleic acid ligase</fullName>
        <ecNumber evidence="1">6.5.1.8</ecNumber>
    </recommendedName>
</protein>
<dbReference type="CDD" id="cd00081">
    <property type="entry name" value="Hint"/>
    <property type="match status" value="1"/>
</dbReference>
<name>A0A2M7PMF5_9BACT</name>
<evidence type="ECO:0000313" key="13">
    <source>
        <dbReference type="Proteomes" id="UP000230646"/>
    </source>
</evidence>
<dbReference type="Pfam" id="PF01139">
    <property type="entry name" value="RtcB"/>
    <property type="match status" value="1"/>
</dbReference>
<feature type="non-terminal residue" evidence="12">
    <location>
        <position position="325"/>
    </location>
</feature>
<dbReference type="InterPro" id="IPR036844">
    <property type="entry name" value="Hint_dom_sf"/>
</dbReference>
<keyword evidence="5" id="KW-0540">Nuclease</keyword>
<evidence type="ECO:0000256" key="9">
    <source>
        <dbReference type="ARBA" id="ARBA00047746"/>
    </source>
</evidence>
<dbReference type="InterPro" id="IPR036025">
    <property type="entry name" value="RtcB-like_sf"/>
</dbReference>
<dbReference type="SMART" id="SM00306">
    <property type="entry name" value="HintN"/>
    <property type="match status" value="1"/>
</dbReference>
<keyword evidence="7" id="KW-0342">GTP-binding</keyword>
<organism evidence="12 13">
    <name type="scientific">Candidatus Infernicultor aquiphilus</name>
    <dbReference type="NCBI Taxonomy" id="1805029"/>
    <lineage>
        <taxon>Bacteria</taxon>
        <taxon>Pseudomonadati</taxon>
        <taxon>Atribacterota</taxon>
        <taxon>Candidatus Phoenicimicrobiia</taxon>
        <taxon>Candidatus Pheonicimicrobiales</taxon>
        <taxon>Candidatus Phoenicimicrobiaceae</taxon>
        <taxon>Candidatus Infernicultor</taxon>
    </lineage>
</organism>
<evidence type="ECO:0000256" key="10">
    <source>
        <dbReference type="PIRSR" id="PIRSR601233-3"/>
    </source>
</evidence>
<feature type="domain" description="Hint" evidence="11">
    <location>
        <begin position="101"/>
        <end position="200"/>
    </location>
</feature>
<comment type="catalytic activity">
    <reaction evidence="9">
        <text>a 3'-end 3'-phospho-ribonucleotide-RNA + a 5'-end dephospho-ribonucleoside-RNA + GTP = a ribonucleotidyl-ribonucleotide-RNA + GMP + diphosphate</text>
        <dbReference type="Rhea" id="RHEA:68076"/>
        <dbReference type="Rhea" id="RHEA-COMP:10463"/>
        <dbReference type="Rhea" id="RHEA-COMP:13936"/>
        <dbReference type="Rhea" id="RHEA-COMP:17355"/>
        <dbReference type="ChEBI" id="CHEBI:33019"/>
        <dbReference type="ChEBI" id="CHEBI:37565"/>
        <dbReference type="ChEBI" id="CHEBI:58115"/>
        <dbReference type="ChEBI" id="CHEBI:83062"/>
        <dbReference type="ChEBI" id="CHEBI:138284"/>
        <dbReference type="ChEBI" id="CHEBI:173118"/>
        <dbReference type="EC" id="6.5.1.8"/>
    </reaction>
</comment>
<dbReference type="Gene3D" id="2.170.16.10">
    <property type="entry name" value="Hedgehog/Intein (Hint) domain"/>
    <property type="match status" value="1"/>
</dbReference>
<dbReference type="GO" id="GO:0005525">
    <property type="term" value="F:GTP binding"/>
    <property type="evidence" value="ECO:0007669"/>
    <property type="project" value="UniProtKB-KW"/>
</dbReference>
<keyword evidence="3 10" id="KW-0479">Metal-binding</keyword>
<dbReference type="PROSITE" id="PS50817">
    <property type="entry name" value="INTEIN_N_TER"/>
    <property type="match status" value="1"/>
</dbReference>
<proteinExistence type="predicted"/>
<dbReference type="Proteomes" id="UP000230646">
    <property type="component" value="Unassembled WGS sequence"/>
</dbReference>
<dbReference type="Pfam" id="PF14890">
    <property type="entry name" value="Intein_splicing"/>
    <property type="match status" value="1"/>
</dbReference>
<dbReference type="InterPro" id="IPR001233">
    <property type="entry name" value="RtcB"/>
</dbReference>
<reference evidence="12 13" key="1">
    <citation type="submission" date="2017-09" db="EMBL/GenBank/DDBJ databases">
        <title>Depth-based differentiation of microbial function through sediment-hosted aquifers and enrichment of novel symbionts in the deep terrestrial subsurface.</title>
        <authorList>
            <person name="Probst A.J."/>
            <person name="Ladd B."/>
            <person name="Jarett J.K."/>
            <person name="Geller-Mcgrath D.E."/>
            <person name="Sieber C.M."/>
            <person name="Emerson J.B."/>
            <person name="Anantharaman K."/>
            <person name="Thomas B.C."/>
            <person name="Malmstrom R."/>
            <person name="Stieglmeier M."/>
            <person name="Klingl A."/>
            <person name="Woyke T."/>
            <person name="Ryan C.M."/>
            <person name="Banfield J.F."/>
        </authorList>
    </citation>
    <scope>NUCLEOTIDE SEQUENCE [LARGE SCALE GENOMIC DNA]</scope>
    <source>
        <strain evidence="12">CG_4_10_14_3_um_filter_34_13</strain>
    </source>
</reference>
<gene>
    <name evidence="12" type="ORF">COZ07_08030</name>
</gene>
<evidence type="ECO:0000256" key="6">
    <source>
        <dbReference type="ARBA" id="ARBA00022800"/>
    </source>
</evidence>
<accession>A0A2M7PMF5</accession>
<keyword evidence="8 10" id="KW-0464">Manganese</keyword>
<evidence type="ECO:0000256" key="2">
    <source>
        <dbReference type="ARBA" id="ARBA00022598"/>
    </source>
</evidence>
<dbReference type="GO" id="GO:0004519">
    <property type="term" value="F:endonuclease activity"/>
    <property type="evidence" value="ECO:0007669"/>
    <property type="project" value="UniProtKB-KW"/>
</dbReference>
<dbReference type="SUPFAM" id="SSF51294">
    <property type="entry name" value="Hedgehog/intein (Hint) domain"/>
    <property type="match status" value="1"/>
</dbReference>
<keyword evidence="6" id="KW-0692">RNA repair</keyword>
<keyword evidence="2 12" id="KW-0436">Ligase</keyword>
<dbReference type="PANTHER" id="PTHR11118">
    <property type="entry name" value="RNA-SPLICING LIGASE RTCB HOMOLOG"/>
    <property type="match status" value="1"/>
</dbReference>
<feature type="binding site" evidence="10">
    <location>
        <position position="100"/>
    </location>
    <ligand>
        <name>Mn(2+)</name>
        <dbReference type="ChEBI" id="CHEBI:29035"/>
        <label>1</label>
    </ligand>
</feature>